<dbReference type="InterPro" id="IPR010982">
    <property type="entry name" value="Lambda_DNA-bd_dom_sf"/>
</dbReference>
<protein>
    <submittedName>
        <fullName evidence="3">XRE family transcriptional regulator</fullName>
    </submittedName>
</protein>
<dbReference type="Pfam" id="PF01381">
    <property type="entry name" value="HTH_3"/>
    <property type="match status" value="1"/>
</dbReference>
<proteinExistence type="predicted"/>
<dbReference type="OrthoDB" id="9816479at2"/>
<evidence type="ECO:0000259" key="2">
    <source>
        <dbReference type="PROSITE" id="PS50943"/>
    </source>
</evidence>
<dbReference type="PROSITE" id="PS50943">
    <property type="entry name" value="HTH_CROC1"/>
    <property type="match status" value="1"/>
</dbReference>
<dbReference type="InterPro" id="IPR027417">
    <property type="entry name" value="P-loop_NTPase"/>
</dbReference>
<keyword evidence="1" id="KW-0812">Transmembrane</keyword>
<evidence type="ECO:0000313" key="3">
    <source>
        <dbReference type="EMBL" id="CRF33806.1"/>
    </source>
</evidence>
<keyword evidence="1" id="KW-1133">Transmembrane helix</keyword>
<keyword evidence="1" id="KW-0472">Membrane</keyword>
<dbReference type="CDD" id="cd00093">
    <property type="entry name" value="HTH_XRE"/>
    <property type="match status" value="1"/>
</dbReference>
<dbReference type="Gene3D" id="3.40.50.300">
    <property type="entry name" value="P-loop containing nucleotide triphosphate hydrolases"/>
    <property type="match status" value="1"/>
</dbReference>
<dbReference type="SUPFAM" id="SSF47413">
    <property type="entry name" value="lambda repressor-like DNA-binding domains"/>
    <property type="match status" value="1"/>
</dbReference>
<dbReference type="Gene3D" id="1.10.260.40">
    <property type="entry name" value="lambda repressor-like DNA-binding domains"/>
    <property type="match status" value="1"/>
</dbReference>
<dbReference type="Proteomes" id="UP000043763">
    <property type="component" value="Unassembled WGS sequence"/>
</dbReference>
<keyword evidence="4" id="KW-1185">Reference proteome</keyword>
<feature type="domain" description="HTH cro/C1-type" evidence="2">
    <location>
        <begin position="6"/>
        <end position="61"/>
    </location>
</feature>
<organism evidence="3 4">
    <name type="scientific">Brachyspira suanatina</name>
    <dbReference type="NCBI Taxonomy" id="381802"/>
    <lineage>
        <taxon>Bacteria</taxon>
        <taxon>Pseudomonadati</taxon>
        <taxon>Spirochaetota</taxon>
        <taxon>Spirochaetia</taxon>
        <taxon>Brachyspirales</taxon>
        <taxon>Brachyspiraceae</taxon>
        <taxon>Brachyspira</taxon>
    </lineage>
</organism>
<feature type="transmembrane region" description="Helical" evidence="1">
    <location>
        <begin position="422"/>
        <end position="446"/>
    </location>
</feature>
<sequence length="527" mass="61591">MIDFNLKDIREKILKLTQSQFAKMLGVRQDYISRLERNANNITLDLLDKLAENTGLTIDELTKYKKNSFESENPYLYENLINVQVIIDKINEEISTVDKKNNEKISELTADVYNKISDTFDIVVYGRYSSGKTSFINAIFDKNIDTNPYSEETSNDEYYLNDDSKLFRIIEYKENLLDTRKYNNQNMFIYLCDINAFSQEDITNINALANFIDDFNNISVIFSKANIFDEDKLDEVIDKKFETLKNFIESSNNIKKIDYSILRKRFFPFSINNNNLVKQIKDDFAENVKYAYYNRILTNINFITEIIDNKNDFQENDKLEVNLNKIKISVKEAFNEIYKNTLNIDSIIQSIDNNNVYRKKDDIKVLCNSINLNLDTQLYNILAVTKEDFDTKEPNKIKTNLINLSIGILPSFNLLKNSAMKIINIIGVSLSFLPSVVFILSGFMSFSGNWKKTLSKKVIKAYEEENVVSKYNKTIDEYFNNYLTNIKEIDAKAKEILKYQEDAKMYKNMKSILVNFSSYIETEKNKK</sequence>
<gene>
    <name evidence="3" type="ORF">BRSU_1682</name>
</gene>
<dbReference type="GO" id="GO:0003677">
    <property type="term" value="F:DNA binding"/>
    <property type="evidence" value="ECO:0007669"/>
    <property type="project" value="InterPro"/>
</dbReference>
<dbReference type="AlphaFoldDB" id="A0A0G4K7N5"/>
<evidence type="ECO:0000313" key="4">
    <source>
        <dbReference type="Proteomes" id="UP000043763"/>
    </source>
</evidence>
<dbReference type="EMBL" id="CVLB01000001">
    <property type="protein sequence ID" value="CRF33806.1"/>
    <property type="molecule type" value="Genomic_DNA"/>
</dbReference>
<dbReference type="InterPro" id="IPR001387">
    <property type="entry name" value="Cro/C1-type_HTH"/>
</dbReference>
<reference evidence="4" key="1">
    <citation type="submission" date="2015-04" db="EMBL/GenBank/DDBJ databases">
        <authorList>
            <person name="Mushtaq Mamoona"/>
        </authorList>
    </citation>
    <scope>NUCLEOTIDE SEQUENCE [LARGE SCALE GENOMIC DNA]</scope>
    <source>
        <strain evidence="4">AN4859/03</strain>
    </source>
</reference>
<dbReference type="CDD" id="cd00882">
    <property type="entry name" value="Ras_like_GTPase"/>
    <property type="match status" value="1"/>
</dbReference>
<evidence type="ECO:0000256" key="1">
    <source>
        <dbReference type="SAM" id="Phobius"/>
    </source>
</evidence>
<name>A0A0G4K7N5_9SPIR</name>
<accession>A0A0G4K7N5</accession>
<dbReference type="SMART" id="SM00530">
    <property type="entry name" value="HTH_XRE"/>
    <property type="match status" value="1"/>
</dbReference>
<dbReference type="RefSeq" id="WP_048594876.1">
    <property type="nucleotide sequence ID" value="NZ_CVLB01000001.1"/>
</dbReference>
<dbReference type="SUPFAM" id="SSF52540">
    <property type="entry name" value="P-loop containing nucleoside triphosphate hydrolases"/>
    <property type="match status" value="1"/>
</dbReference>